<dbReference type="AlphaFoldDB" id="A0A6J7KS98"/>
<protein>
    <submittedName>
        <fullName evidence="1">Unannotated protein</fullName>
    </submittedName>
</protein>
<sequence>MEYRSYSLSPRAAAATVVAVPATAMRVVAFLNGTDRAASAIAASISSIAAATVRASGGCFLRWRSVIRTQPIFTLFADSTFSAPKTNSVEPPPISTTRNGPPIPLSSFVAPMKERAASSAPGITSGSIPKISRTPSINTWRLRASRVALVAQNLIFSTPLLAMISANLLVASSVRSIAAGSNARFLSTPSPSRTISISRITSRKLSPSISAMSRRIELVPQSIAATLLIYYYFL</sequence>
<proteinExistence type="predicted"/>
<reference evidence="1" key="1">
    <citation type="submission" date="2020-05" db="EMBL/GenBank/DDBJ databases">
        <authorList>
            <person name="Chiriac C."/>
            <person name="Salcher M."/>
            <person name="Ghai R."/>
            <person name="Kavagutti S V."/>
        </authorList>
    </citation>
    <scope>NUCLEOTIDE SEQUENCE</scope>
</reference>
<evidence type="ECO:0000313" key="1">
    <source>
        <dbReference type="EMBL" id="CAB4956594.1"/>
    </source>
</evidence>
<accession>A0A6J7KS98</accession>
<dbReference type="EMBL" id="CAFBNS010000030">
    <property type="protein sequence ID" value="CAB4956594.1"/>
    <property type="molecule type" value="Genomic_DNA"/>
</dbReference>
<gene>
    <name evidence="1" type="ORF">UFOPK3874_00275</name>
</gene>
<name>A0A6J7KS98_9ZZZZ</name>
<organism evidence="1">
    <name type="scientific">freshwater metagenome</name>
    <dbReference type="NCBI Taxonomy" id="449393"/>
    <lineage>
        <taxon>unclassified sequences</taxon>
        <taxon>metagenomes</taxon>
        <taxon>ecological metagenomes</taxon>
    </lineage>
</organism>